<dbReference type="AlphaFoldDB" id="A0A438FK58"/>
<dbReference type="GO" id="GO:0006412">
    <property type="term" value="P:translation"/>
    <property type="evidence" value="ECO:0007669"/>
    <property type="project" value="InterPro"/>
</dbReference>
<keyword evidence="3" id="KW-0687">Ribonucleoprotein</keyword>
<dbReference type="PANTHER" id="PTHR10934:SF25">
    <property type="entry name" value="LARGE RIBOSOMAL SUBUNIT PROTEIN EL18X-RELATED"/>
    <property type="match status" value="1"/>
</dbReference>
<protein>
    <submittedName>
        <fullName evidence="5">60S ribosomal protein L18-2</fullName>
    </submittedName>
</protein>
<dbReference type="GO" id="GO:0005840">
    <property type="term" value="C:ribosome"/>
    <property type="evidence" value="ECO:0007669"/>
    <property type="project" value="UniProtKB-KW"/>
</dbReference>
<dbReference type="FunFam" id="3.100.10.10:FF:000001">
    <property type="entry name" value="60S ribosomal protein L18"/>
    <property type="match status" value="1"/>
</dbReference>
<dbReference type="InterPro" id="IPR000039">
    <property type="entry name" value="Ribosomal_eL18"/>
</dbReference>
<dbReference type="Pfam" id="PF17135">
    <property type="entry name" value="Ribosomal_L18"/>
    <property type="match status" value="1"/>
</dbReference>
<dbReference type="InterPro" id="IPR021131">
    <property type="entry name" value="Ribosomal_uL15/eL18"/>
</dbReference>
<organism evidence="5 6">
    <name type="scientific">Vitis vinifera</name>
    <name type="common">Grape</name>
    <dbReference type="NCBI Taxonomy" id="29760"/>
    <lineage>
        <taxon>Eukaryota</taxon>
        <taxon>Viridiplantae</taxon>
        <taxon>Streptophyta</taxon>
        <taxon>Embryophyta</taxon>
        <taxon>Tracheophyta</taxon>
        <taxon>Spermatophyta</taxon>
        <taxon>Magnoliopsida</taxon>
        <taxon>eudicotyledons</taxon>
        <taxon>Gunneridae</taxon>
        <taxon>Pentapetalae</taxon>
        <taxon>rosids</taxon>
        <taxon>Vitales</taxon>
        <taxon>Vitaceae</taxon>
        <taxon>Viteae</taxon>
        <taxon>Vitis</taxon>
    </lineage>
</organism>
<dbReference type="GO" id="GO:1990904">
    <property type="term" value="C:ribonucleoprotein complex"/>
    <property type="evidence" value="ECO:0007669"/>
    <property type="project" value="UniProtKB-KW"/>
</dbReference>
<accession>A0A438FK58</accession>
<gene>
    <name evidence="5" type="primary">RPL18B_0</name>
    <name evidence="5" type="ORF">CK203_089880</name>
</gene>
<dbReference type="Gene3D" id="3.100.10.10">
    <property type="match status" value="1"/>
</dbReference>
<dbReference type="Proteomes" id="UP000288805">
    <property type="component" value="Unassembled WGS sequence"/>
</dbReference>
<dbReference type="EMBL" id="QGNW01000862">
    <property type="protein sequence ID" value="RVW60384.1"/>
    <property type="molecule type" value="Genomic_DNA"/>
</dbReference>
<proteinExistence type="inferred from homology"/>
<evidence type="ECO:0000256" key="1">
    <source>
        <dbReference type="ARBA" id="ARBA00006815"/>
    </source>
</evidence>
<evidence type="ECO:0000259" key="4">
    <source>
        <dbReference type="Pfam" id="PF17135"/>
    </source>
</evidence>
<evidence type="ECO:0000256" key="3">
    <source>
        <dbReference type="ARBA" id="ARBA00023274"/>
    </source>
</evidence>
<comment type="caution">
    <text evidence="5">The sequence shown here is derived from an EMBL/GenBank/DDBJ whole genome shotgun (WGS) entry which is preliminary data.</text>
</comment>
<dbReference type="GO" id="GO:0003735">
    <property type="term" value="F:structural constituent of ribosome"/>
    <property type="evidence" value="ECO:0007669"/>
    <property type="project" value="InterPro"/>
</dbReference>
<comment type="similarity">
    <text evidence="1">Belongs to the eukaryotic ribosomal protein eL18 family.</text>
</comment>
<dbReference type="SUPFAM" id="SSF52080">
    <property type="entry name" value="Ribosomal proteins L15p and L18e"/>
    <property type="match status" value="1"/>
</dbReference>
<evidence type="ECO:0000313" key="5">
    <source>
        <dbReference type="EMBL" id="RVW60384.1"/>
    </source>
</evidence>
<dbReference type="OrthoDB" id="6353017at2759"/>
<feature type="domain" description="Large ribosomal subunit protein uL15/eL18" evidence="4">
    <location>
        <begin position="55"/>
        <end position="240"/>
    </location>
</feature>
<dbReference type="InterPro" id="IPR036227">
    <property type="entry name" value="Ribosomal_uL15/eL18_sf"/>
</dbReference>
<evidence type="ECO:0000256" key="2">
    <source>
        <dbReference type="ARBA" id="ARBA00022980"/>
    </source>
</evidence>
<reference evidence="5 6" key="1">
    <citation type="journal article" date="2018" name="PLoS Genet.">
        <title>Population sequencing reveals clonal diversity and ancestral inbreeding in the grapevine cultivar Chardonnay.</title>
        <authorList>
            <person name="Roach M.J."/>
            <person name="Johnson D.L."/>
            <person name="Bohlmann J."/>
            <person name="van Vuuren H.J."/>
            <person name="Jones S.J."/>
            <person name="Pretorius I.S."/>
            <person name="Schmidt S.A."/>
            <person name="Borneman A.R."/>
        </authorList>
    </citation>
    <scope>NUCLEOTIDE SEQUENCE [LARGE SCALE GENOMIC DNA]</scope>
    <source>
        <strain evidence="6">cv. Chardonnay</strain>
        <tissue evidence="5">Leaf</tissue>
    </source>
</reference>
<name>A0A438FK58_VITVI</name>
<dbReference type="PANTHER" id="PTHR10934">
    <property type="entry name" value="60S RIBOSOMAL PROTEIN L18"/>
    <property type="match status" value="1"/>
</dbReference>
<keyword evidence="2 5" id="KW-0689">Ribosomal protein</keyword>
<evidence type="ECO:0000313" key="6">
    <source>
        <dbReference type="Proteomes" id="UP000288805"/>
    </source>
</evidence>
<dbReference type="GO" id="GO:0003729">
    <property type="term" value="F:mRNA binding"/>
    <property type="evidence" value="ECO:0007669"/>
    <property type="project" value="UniProtKB-ARBA"/>
</dbReference>
<sequence>MVEETLTLISLAASNFNFSQWFSSTLPHFPWLSRNFSCFLTSFVFFFVTFQCAQGIDLVAGGKSKKTKRTAPKSDDIYLKLLVKLYRFLVRRTGSKFNAVILKRLFMSKVNKPPLSLSRLVRYMGGKEGKIAVVVGTVTDDIRVYEVPALKVTALRFTETARARIEKAGGECLTFDQLALRAPLGQNTVLLRGPKNSREAVKHFGKAPGVPHSHTKPYVRSKGRKFERARGRRNSRGFRV</sequence>